<feature type="domain" description="NPHP4 Ig-like" evidence="2">
    <location>
        <begin position="1765"/>
        <end position="1845"/>
    </location>
</feature>
<evidence type="ECO:0000259" key="5">
    <source>
        <dbReference type="Pfam" id="PF26189"/>
    </source>
</evidence>
<dbReference type="RefSeq" id="XP_005821176.1">
    <property type="nucleotide sequence ID" value="XM_005821119.1"/>
</dbReference>
<feature type="compositionally biased region" description="Basic and acidic residues" evidence="1">
    <location>
        <begin position="909"/>
        <end position="919"/>
    </location>
</feature>
<feature type="compositionally biased region" description="Basic and acidic residues" evidence="1">
    <location>
        <begin position="654"/>
        <end position="663"/>
    </location>
</feature>
<feature type="compositionally biased region" description="Basic and acidic residues" evidence="1">
    <location>
        <begin position="864"/>
        <end position="876"/>
    </location>
</feature>
<dbReference type="PANTHER" id="PTHR31043:SF3">
    <property type="entry name" value="NEPHROCYSTIN-4"/>
    <property type="match status" value="1"/>
</dbReference>
<dbReference type="eggNOG" id="ENOG502QUNP">
    <property type="taxonomic scope" value="Eukaryota"/>
</dbReference>
<dbReference type="Pfam" id="PF26189">
    <property type="entry name" value="Ig_NPHP4_2nd"/>
    <property type="match status" value="1"/>
</dbReference>
<sequence length="1944" mass="214135">MDEKFSLLSQRWSKIAWACPVAQTVKEGAASAAYVFQVFDVLKIPIPETCLNLASKSDFSVELHLNATLFDTSSSVFFGNTWSGGKIELKSCLQKIEEKTRTQHGPCMVCQLKMPEGYGFVFHSSQDLDKTVLAVEVVVSMTQKNPIRVDQLGLCWSLVHLHPSGEFESFSLPRDEPSLKSSALMMGSPRLLVLAKFNLNDFKSFVLKQNSSFRYICMSFAKASNVLTELLAPNQLCGGTDPVMSTIPGITAGGQLGPKFSNIKMMPSHSLKVKNLAVKNLTVDAQTVRVELGLHNGRRFLGAQPLVACTLTRTGSEWSSKEDIVLKNFMAVNSAPLLLLLFADSTCLGWICAALVEEDDGPVLAGRYQLSMNTGKLPPSVSTLKISRKGKLLFISDPCFHIAALVTFQVEAGDNLKVADVAQAAKDLKRAGSKPAPPVSKPKSPSVSGSDEESVSAETASETQESEDQATPRAEAGRAAGEGEGGDGEGELSLICSLAHIPGSKLDSKTIRGIDWEISFPELSKILKEEIGTDAYISYTPVDENNRAKSPILVDSAAKLEAFLDYFFNEQPDGDSTPARVHVTCFPKDAAAAAAAAAPPAAAAAAGAAATPAAAPAAGEGAVATQGLSAAKEEKGSRHEREASTSPAEASKGTVEHARHEEGGGAAKSHRQEKNRSQQVSEQSHRDAAERGQQGHGGRAASPAEAEGRRSRKSGEAELPPPSSSSTRRGGDKEEHKELRTFEIFFPDSTTRLKDFSVSTSWAEARDRIHRLHGSGGDMLWTDGSGNQRRLSSEGSWQDLIEELQFDFAGSKTLNGVVRVKILARAAESPLGGEKVDRNFNINIPKGDRRHAERVLSPPDSIEEDSREREDVDIYRSPRSASRSQVRSEGRGHRGAGRQIVSTDTSEVDTDRGEREVSRRVRRGKGSHGHVAMDEAQEAAEQDEEVRLADKQVGESFAPLSRALKALLLRTSIRDLVPNYFKEVPLLESSIPSSSIDLGKEAMDNVSMQTVVLHILAVRLPGEHRRLSFRSHFYNSDPFETLPACIKSDGQEPAGKEDKPQLLVLESASKVEADQSAGIVLSFQVDLRREGKDLVDSRLSFARFLSSKSMQVEVWDADSSLPIGIIPIDLKVFLRQGREAQQSAGEYSILEFLSSQGGADASPVQQSTDEAPFLPNKVGSAFMRFVSVGFSSAAAGGAAAEVPREPRGAQMPDHGSRVLPLTEEATQGGSEGREEDHPHVALSLLCAYKEEMQALLRERGVEVKVSADELQKAMIQLKQLSSVLSVRQISAFCFRLSEMFQPDGRIDLEAIDLSGHAIISDRVHDKSRAQALRQHARQMLGLMTVRFGSVRKCLHNFAEGGRMTLSAYKSMVHELVKLSGLSPGLHDSDVSAFLELMGAQPVDVTAMEKFFEVKVSDKKAPGLEEVDRKKNARWQRLKASRRGERSASEEEKHLLVEAARLYRETHKDSKIKQILESSITTEEVIFPSFGEVVFLQYRLRNPYSEERVIGIRMDDEELQLVTDVEEWKHLNKIFGVSGVVESDMVAKDRRVFNVWLQAHQEIVVPFKFRSLASSLTHREAAPAGSMTRSLAEVSSSSSSSSPPVLRERDIHVTFVARRNGVADVVLYNYVIKVKPRRFVIDQVFNFYNGQNDFLKKKIVVDSSSSPSLAGWRFPSNSSVARSSSARKFTWTSDPAVVVRSIPHASDSQVEDVHIKYRCEAAGRVASFFVILYNDEYLASVFEIWQVNIHSMNRLDVQGLVGQVEREGCSITLRCRDSVRHVRGFSSHPSEFELDVKEPMSIGDALTEIPFRYHPMRAGKRDILVNFVDSDVRGPPLYRWLVCARAKLPLISKRYEISIVANKASNKKIMYTNPYSIQRTFRLRTNRPDLLSFKDNQPELHILPRGQQYIGLRFGARKAAGQEEVLVFINDEEDKNEEVRTREMR</sequence>
<dbReference type="Pfam" id="PF26187">
    <property type="entry name" value="Ig_NPHP4_4th"/>
    <property type="match status" value="1"/>
</dbReference>
<dbReference type="KEGG" id="gtt:GUITHDRAFT_119614"/>
<name>L1ID65_GUITC</name>
<dbReference type="GeneID" id="17290958"/>
<feature type="domain" description="NPHP4 C2-like" evidence="3">
    <location>
        <begin position="996"/>
        <end position="1150"/>
    </location>
</feature>
<protein>
    <submittedName>
        <fullName evidence="7 8">Uncharacterized protein</fullName>
    </submittedName>
</protein>
<feature type="domain" description="NPHP4 Ig-like" evidence="5">
    <location>
        <begin position="1644"/>
        <end position="1749"/>
    </location>
</feature>
<dbReference type="GO" id="GO:0090090">
    <property type="term" value="P:negative regulation of canonical Wnt signaling pathway"/>
    <property type="evidence" value="ECO:0007669"/>
    <property type="project" value="InterPro"/>
</dbReference>
<dbReference type="InterPro" id="IPR058688">
    <property type="entry name" value="Ig_NPHP4_2nd"/>
</dbReference>
<evidence type="ECO:0000313" key="7">
    <source>
        <dbReference type="EMBL" id="EKX34196.1"/>
    </source>
</evidence>
<evidence type="ECO:0000313" key="9">
    <source>
        <dbReference type="Proteomes" id="UP000011087"/>
    </source>
</evidence>
<dbReference type="STRING" id="905079.L1ID65"/>
<dbReference type="EnsemblProtists" id="EKX34196">
    <property type="protein sequence ID" value="EKX34196"/>
    <property type="gene ID" value="GUITHDRAFT_119614"/>
</dbReference>
<reference evidence="8" key="3">
    <citation type="submission" date="2015-06" db="UniProtKB">
        <authorList>
            <consortium name="EnsemblProtists"/>
        </authorList>
    </citation>
    <scope>IDENTIFICATION</scope>
</reference>
<feature type="domain" description="NPHP4 Ig-like" evidence="6">
    <location>
        <begin position="1481"/>
        <end position="1616"/>
    </location>
</feature>
<evidence type="ECO:0000259" key="4">
    <source>
        <dbReference type="Pfam" id="PF26187"/>
    </source>
</evidence>
<dbReference type="InterPro" id="IPR058685">
    <property type="entry name" value="Ig_NPHP4_4th"/>
</dbReference>
<evidence type="ECO:0000256" key="1">
    <source>
        <dbReference type="SAM" id="MobiDB-lite"/>
    </source>
</evidence>
<accession>L1ID65</accession>
<dbReference type="PANTHER" id="PTHR31043">
    <property type="entry name" value="NEPHROCYSTIN-4"/>
    <property type="match status" value="1"/>
</dbReference>
<feature type="compositionally biased region" description="Basic and acidic residues" evidence="1">
    <location>
        <begin position="631"/>
        <end position="643"/>
    </location>
</feature>
<feature type="region of interest" description="Disordered" evidence="1">
    <location>
        <begin position="429"/>
        <end position="489"/>
    </location>
</feature>
<dbReference type="HOGENOM" id="CLU_234930_0_0_1"/>
<feature type="region of interest" description="Disordered" evidence="1">
    <location>
        <begin position="850"/>
        <end position="933"/>
    </location>
</feature>
<dbReference type="PaxDb" id="55529-EKX34196"/>
<dbReference type="OrthoDB" id="313446at2759"/>
<feature type="compositionally biased region" description="Basic and acidic residues" evidence="1">
    <location>
        <begin position="729"/>
        <end position="739"/>
    </location>
</feature>
<evidence type="ECO:0000313" key="8">
    <source>
        <dbReference type="EnsemblProtists" id="EKX34196"/>
    </source>
</evidence>
<gene>
    <name evidence="7" type="ORF">GUITHDRAFT_119614</name>
</gene>
<reference evidence="7 9" key="1">
    <citation type="journal article" date="2012" name="Nature">
        <title>Algal genomes reveal evolutionary mosaicism and the fate of nucleomorphs.</title>
        <authorList>
            <consortium name="DOE Joint Genome Institute"/>
            <person name="Curtis B.A."/>
            <person name="Tanifuji G."/>
            <person name="Burki F."/>
            <person name="Gruber A."/>
            <person name="Irimia M."/>
            <person name="Maruyama S."/>
            <person name="Arias M.C."/>
            <person name="Ball S.G."/>
            <person name="Gile G.H."/>
            <person name="Hirakawa Y."/>
            <person name="Hopkins J.F."/>
            <person name="Kuo A."/>
            <person name="Rensing S.A."/>
            <person name="Schmutz J."/>
            <person name="Symeonidi A."/>
            <person name="Elias M."/>
            <person name="Eveleigh R.J."/>
            <person name="Herman E.K."/>
            <person name="Klute M.J."/>
            <person name="Nakayama T."/>
            <person name="Obornik M."/>
            <person name="Reyes-Prieto A."/>
            <person name="Armbrust E.V."/>
            <person name="Aves S.J."/>
            <person name="Beiko R.G."/>
            <person name="Coutinho P."/>
            <person name="Dacks J.B."/>
            <person name="Durnford D.G."/>
            <person name="Fast N.M."/>
            <person name="Green B.R."/>
            <person name="Grisdale C.J."/>
            <person name="Hempel F."/>
            <person name="Henrissat B."/>
            <person name="Hoppner M.P."/>
            <person name="Ishida K."/>
            <person name="Kim E."/>
            <person name="Koreny L."/>
            <person name="Kroth P.G."/>
            <person name="Liu Y."/>
            <person name="Malik S.B."/>
            <person name="Maier U.G."/>
            <person name="McRose D."/>
            <person name="Mock T."/>
            <person name="Neilson J.A."/>
            <person name="Onodera N.T."/>
            <person name="Poole A.M."/>
            <person name="Pritham E.J."/>
            <person name="Richards T.A."/>
            <person name="Rocap G."/>
            <person name="Roy S.W."/>
            <person name="Sarai C."/>
            <person name="Schaack S."/>
            <person name="Shirato S."/>
            <person name="Slamovits C.H."/>
            <person name="Spencer D.F."/>
            <person name="Suzuki S."/>
            <person name="Worden A.Z."/>
            <person name="Zauner S."/>
            <person name="Barry K."/>
            <person name="Bell C."/>
            <person name="Bharti A.K."/>
            <person name="Crow J.A."/>
            <person name="Grimwood J."/>
            <person name="Kramer R."/>
            <person name="Lindquist E."/>
            <person name="Lucas S."/>
            <person name="Salamov A."/>
            <person name="McFadden G.I."/>
            <person name="Lane C.E."/>
            <person name="Keeling P.J."/>
            <person name="Gray M.W."/>
            <person name="Grigoriev I.V."/>
            <person name="Archibald J.M."/>
        </authorList>
    </citation>
    <scope>NUCLEOTIDE SEQUENCE</scope>
    <source>
        <strain evidence="7 9">CCMP2712</strain>
    </source>
</reference>
<proteinExistence type="predicted"/>
<dbReference type="Pfam" id="PF26015">
    <property type="entry name" value="Ig_NPH4_3rd"/>
    <property type="match status" value="1"/>
</dbReference>
<feature type="region of interest" description="Disordered" evidence="1">
    <location>
        <begin position="625"/>
        <end position="739"/>
    </location>
</feature>
<evidence type="ECO:0000259" key="2">
    <source>
        <dbReference type="Pfam" id="PF26015"/>
    </source>
</evidence>
<dbReference type="InterPro" id="IPR058765">
    <property type="entry name" value="NPHP4_C2-like"/>
</dbReference>
<dbReference type="GO" id="GO:0005856">
    <property type="term" value="C:cytoskeleton"/>
    <property type="evidence" value="ECO:0007669"/>
    <property type="project" value="InterPro"/>
</dbReference>
<feature type="domain" description="NPHP4 Ig-like" evidence="4">
    <location>
        <begin position="1851"/>
        <end position="1938"/>
    </location>
</feature>
<dbReference type="GO" id="GO:0097730">
    <property type="term" value="C:non-motile cilium"/>
    <property type="evidence" value="ECO:0007669"/>
    <property type="project" value="InterPro"/>
</dbReference>
<dbReference type="Pfam" id="PF26186">
    <property type="entry name" value="NPHP4_C2_3rd"/>
    <property type="match status" value="1"/>
</dbReference>
<dbReference type="InterPro" id="IPR058686">
    <property type="entry name" value="Ig_NPHP4_3rd"/>
</dbReference>
<dbReference type="Pfam" id="PF26190">
    <property type="entry name" value="Ig_NPHP4_1st"/>
    <property type="match status" value="1"/>
</dbReference>
<evidence type="ECO:0000259" key="3">
    <source>
        <dbReference type="Pfam" id="PF26186"/>
    </source>
</evidence>
<dbReference type="EMBL" id="JH993116">
    <property type="protein sequence ID" value="EKX34196.1"/>
    <property type="molecule type" value="Genomic_DNA"/>
</dbReference>
<keyword evidence="9" id="KW-1185">Reference proteome</keyword>
<dbReference type="InterPro" id="IPR029775">
    <property type="entry name" value="NPHP4"/>
</dbReference>
<organism evidence="7">
    <name type="scientific">Guillardia theta (strain CCMP2712)</name>
    <name type="common">Cryptophyte</name>
    <dbReference type="NCBI Taxonomy" id="905079"/>
    <lineage>
        <taxon>Eukaryota</taxon>
        <taxon>Cryptophyceae</taxon>
        <taxon>Pyrenomonadales</taxon>
        <taxon>Geminigeraceae</taxon>
        <taxon>Guillardia</taxon>
    </lineage>
</organism>
<feature type="compositionally biased region" description="Basic and acidic residues" evidence="1">
    <location>
        <begin position="706"/>
        <end position="716"/>
    </location>
</feature>
<dbReference type="InterPro" id="IPR058687">
    <property type="entry name" value="Ig_NPHP4_1st"/>
</dbReference>
<evidence type="ECO:0000259" key="6">
    <source>
        <dbReference type="Pfam" id="PF26190"/>
    </source>
</evidence>
<reference evidence="9" key="2">
    <citation type="submission" date="2012-11" db="EMBL/GenBank/DDBJ databases">
        <authorList>
            <person name="Kuo A."/>
            <person name="Curtis B.A."/>
            <person name="Tanifuji G."/>
            <person name="Burki F."/>
            <person name="Gruber A."/>
            <person name="Irimia M."/>
            <person name="Maruyama S."/>
            <person name="Arias M.C."/>
            <person name="Ball S.G."/>
            <person name="Gile G.H."/>
            <person name="Hirakawa Y."/>
            <person name="Hopkins J.F."/>
            <person name="Rensing S.A."/>
            <person name="Schmutz J."/>
            <person name="Symeonidi A."/>
            <person name="Elias M."/>
            <person name="Eveleigh R.J."/>
            <person name="Herman E.K."/>
            <person name="Klute M.J."/>
            <person name="Nakayama T."/>
            <person name="Obornik M."/>
            <person name="Reyes-Prieto A."/>
            <person name="Armbrust E.V."/>
            <person name="Aves S.J."/>
            <person name="Beiko R.G."/>
            <person name="Coutinho P."/>
            <person name="Dacks J.B."/>
            <person name="Durnford D.G."/>
            <person name="Fast N.M."/>
            <person name="Green B.R."/>
            <person name="Grisdale C."/>
            <person name="Hempe F."/>
            <person name="Henrissat B."/>
            <person name="Hoppner M.P."/>
            <person name="Ishida K.-I."/>
            <person name="Kim E."/>
            <person name="Koreny L."/>
            <person name="Kroth P.G."/>
            <person name="Liu Y."/>
            <person name="Malik S.-B."/>
            <person name="Maier U.G."/>
            <person name="McRose D."/>
            <person name="Mock T."/>
            <person name="Neilson J.A."/>
            <person name="Onodera N.T."/>
            <person name="Poole A.M."/>
            <person name="Pritham E.J."/>
            <person name="Richards T.A."/>
            <person name="Rocap G."/>
            <person name="Roy S.W."/>
            <person name="Sarai C."/>
            <person name="Schaack S."/>
            <person name="Shirato S."/>
            <person name="Slamovits C.H."/>
            <person name="Spencer D.F."/>
            <person name="Suzuki S."/>
            <person name="Worden A.Z."/>
            <person name="Zauner S."/>
            <person name="Barry K."/>
            <person name="Bell C."/>
            <person name="Bharti A.K."/>
            <person name="Crow J.A."/>
            <person name="Grimwood J."/>
            <person name="Kramer R."/>
            <person name="Lindquist E."/>
            <person name="Lucas S."/>
            <person name="Salamov A."/>
            <person name="McFadden G.I."/>
            <person name="Lane C.E."/>
            <person name="Keeling P.J."/>
            <person name="Gray M.W."/>
            <person name="Grigoriev I.V."/>
            <person name="Archibald J.M."/>
        </authorList>
    </citation>
    <scope>NUCLEOTIDE SEQUENCE</scope>
    <source>
        <strain evidence="9">CCMP2712</strain>
    </source>
</reference>
<dbReference type="Proteomes" id="UP000011087">
    <property type="component" value="Unassembled WGS sequence"/>
</dbReference>